<dbReference type="Gene3D" id="3.50.50.60">
    <property type="entry name" value="FAD/NAD(P)-binding domain"/>
    <property type="match status" value="1"/>
</dbReference>
<dbReference type="STRING" id="1159017.SAMN02927930_00727"/>
<keyword evidence="4" id="KW-1185">Reference proteome</keyword>
<dbReference type="AlphaFoldDB" id="A0A1G6BDM9"/>
<evidence type="ECO:0000259" key="2">
    <source>
        <dbReference type="Pfam" id="PF01266"/>
    </source>
</evidence>
<evidence type="ECO:0000313" key="3">
    <source>
        <dbReference type="EMBL" id="SDB18752.1"/>
    </source>
</evidence>
<dbReference type="InterPro" id="IPR036188">
    <property type="entry name" value="FAD/NAD-bd_sf"/>
</dbReference>
<evidence type="ECO:0000313" key="4">
    <source>
        <dbReference type="Proteomes" id="UP000199626"/>
    </source>
</evidence>
<keyword evidence="1" id="KW-0560">Oxidoreductase</keyword>
<organism evidence="3 4">
    <name type="scientific">Pseudidiomarina indica</name>
    <dbReference type="NCBI Taxonomy" id="1159017"/>
    <lineage>
        <taxon>Bacteria</taxon>
        <taxon>Pseudomonadati</taxon>
        <taxon>Pseudomonadota</taxon>
        <taxon>Gammaproteobacteria</taxon>
        <taxon>Alteromonadales</taxon>
        <taxon>Idiomarinaceae</taxon>
        <taxon>Pseudidiomarina</taxon>
    </lineage>
</organism>
<reference evidence="4" key="1">
    <citation type="submission" date="2016-10" db="EMBL/GenBank/DDBJ databases">
        <authorList>
            <person name="Varghese N."/>
            <person name="Submissions S."/>
        </authorList>
    </citation>
    <scope>NUCLEOTIDE SEQUENCE [LARGE SCALE GENOMIC DNA]</scope>
    <source>
        <strain evidence="4">CGMCC 1.10824</strain>
    </source>
</reference>
<name>A0A1G6BDM9_9GAMM</name>
<gene>
    <name evidence="3" type="ORF">SAMN02927930_00727</name>
</gene>
<dbReference type="PANTHER" id="PTHR13847">
    <property type="entry name" value="SARCOSINE DEHYDROGENASE-RELATED"/>
    <property type="match status" value="1"/>
</dbReference>
<accession>A0A1G6BDM9</accession>
<evidence type="ECO:0000256" key="1">
    <source>
        <dbReference type="ARBA" id="ARBA00023002"/>
    </source>
</evidence>
<sequence length="451" mass="49902">MYDPLYHVAPGPQAAPAPSYWHAHTQPLWPSTSAILPATAEVVVIGAGYTGLNAALELAERYQQEVVVVEANDLGWGCSTRNAGFAMPGTGRLGYSHWQTKYGEAVAQAIQHEYQAAFARLERHQQACPEQLQAQLGGYLKIAHHPRTVAELYRQYERLVHYEPATSWLNQADIQTRVRSPNAYAAIHYPQSFGLNPLLLLASIARQAAAANVQLVTHATVTDWQTMPGGAYPHHLQTSRGGIQAAKVIIATNGYTPNQLHASVHGRTLPILSSVLVTRPLTALEQQSIALSPRELVMDTRTLKYYFRLLPDGRLLFGGRGAVRGKDAEHSRYADRLLRALVATFPTLQDLLLEPPAYFWSGWVAAAFDNYPRVYQPADGVFTSMGYCGAGVTFAQLAGQRVAQLAMGEPLPALPFYQTPLPRFPLPRLRRIAQRLYYGWYGLIDQIPLSR</sequence>
<protein>
    <submittedName>
        <fullName evidence="3">Glycine/D-amino acid oxidase</fullName>
    </submittedName>
</protein>
<dbReference type="RefSeq" id="WP_092591852.1">
    <property type="nucleotide sequence ID" value="NZ_FMXN01000003.1"/>
</dbReference>
<dbReference type="InterPro" id="IPR006076">
    <property type="entry name" value="FAD-dep_OxRdtase"/>
</dbReference>
<dbReference type="EMBL" id="FMXN01000003">
    <property type="protein sequence ID" value="SDB18752.1"/>
    <property type="molecule type" value="Genomic_DNA"/>
</dbReference>
<dbReference type="PANTHER" id="PTHR13847:SF281">
    <property type="entry name" value="FAD DEPENDENT OXIDOREDUCTASE DOMAIN-CONTAINING PROTEIN"/>
    <property type="match status" value="1"/>
</dbReference>
<dbReference type="OrthoDB" id="311718at2"/>
<dbReference type="GO" id="GO:0005737">
    <property type="term" value="C:cytoplasm"/>
    <property type="evidence" value="ECO:0007669"/>
    <property type="project" value="TreeGrafter"/>
</dbReference>
<dbReference type="GO" id="GO:0016491">
    <property type="term" value="F:oxidoreductase activity"/>
    <property type="evidence" value="ECO:0007669"/>
    <property type="project" value="UniProtKB-KW"/>
</dbReference>
<dbReference type="Gene3D" id="3.30.9.10">
    <property type="entry name" value="D-Amino Acid Oxidase, subunit A, domain 2"/>
    <property type="match status" value="1"/>
</dbReference>
<feature type="domain" description="FAD dependent oxidoreductase" evidence="2">
    <location>
        <begin position="42"/>
        <end position="405"/>
    </location>
</feature>
<dbReference type="Pfam" id="PF01266">
    <property type="entry name" value="DAO"/>
    <property type="match status" value="1"/>
</dbReference>
<dbReference type="SUPFAM" id="SSF51905">
    <property type="entry name" value="FAD/NAD(P)-binding domain"/>
    <property type="match status" value="1"/>
</dbReference>
<proteinExistence type="predicted"/>
<dbReference type="Proteomes" id="UP000199626">
    <property type="component" value="Unassembled WGS sequence"/>
</dbReference>